<evidence type="ECO:0000259" key="2">
    <source>
        <dbReference type="Pfam" id="PF05970"/>
    </source>
</evidence>
<comment type="cofactor">
    <cofactor evidence="1">
        <name>Mg(2+)</name>
        <dbReference type="ChEBI" id="CHEBI:18420"/>
    </cofactor>
</comment>
<keyword evidence="1" id="KW-0547">Nucleotide-binding</keyword>
<protein>
    <recommendedName>
        <fullName evidence="1">ATP-dependent DNA helicase</fullName>
        <ecNumber evidence="1">5.6.2.3</ecNumber>
    </recommendedName>
</protein>
<dbReference type="Pfam" id="PF05970">
    <property type="entry name" value="PIF1"/>
    <property type="match status" value="1"/>
</dbReference>
<dbReference type="SUPFAM" id="SSF52540">
    <property type="entry name" value="P-loop containing nucleoside triphosphate hydrolases"/>
    <property type="match status" value="1"/>
</dbReference>
<dbReference type="AlphaFoldDB" id="A0A814RI12"/>
<dbReference type="EC" id="5.6.2.3" evidence="1"/>
<name>A0A814RI12_9BILA</name>
<comment type="catalytic activity">
    <reaction evidence="1">
        <text>ATP + H2O = ADP + phosphate + H(+)</text>
        <dbReference type="Rhea" id="RHEA:13065"/>
        <dbReference type="ChEBI" id="CHEBI:15377"/>
        <dbReference type="ChEBI" id="CHEBI:15378"/>
        <dbReference type="ChEBI" id="CHEBI:30616"/>
        <dbReference type="ChEBI" id="CHEBI:43474"/>
        <dbReference type="ChEBI" id="CHEBI:456216"/>
        <dbReference type="EC" id="5.6.2.3"/>
    </reaction>
</comment>
<dbReference type="InterPro" id="IPR027417">
    <property type="entry name" value="P-loop_NTPase"/>
</dbReference>
<comment type="caution">
    <text evidence="3">The sequence shown here is derived from an EMBL/GenBank/DDBJ whole genome shotgun (WGS) entry which is preliminary data.</text>
</comment>
<keyword evidence="1" id="KW-0234">DNA repair</keyword>
<dbReference type="PANTHER" id="PTHR47642">
    <property type="entry name" value="ATP-DEPENDENT DNA HELICASE"/>
    <property type="match status" value="1"/>
</dbReference>
<reference evidence="3" key="1">
    <citation type="submission" date="2021-02" db="EMBL/GenBank/DDBJ databases">
        <authorList>
            <person name="Nowell W R."/>
        </authorList>
    </citation>
    <scope>NUCLEOTIDE SEQUENCE</scope>
    <source>
        <strain evidence="3">Ploen Becks lab</strain>
    </source>
</reference>
<keyword evidence="1" id="KW-0233">DNA recombination</keyword>
<dbReference type="Gene3D" id="3.40.50.300">
    <property type="entry name" value="P-loop containing nucleotide triphosphate hydrolases"/>
    <property type="match status" value="1"/>
</dbReference>
<comment type="similarity">
    <text evidence="1">Belongs to the helicase family.</text>
</comment>
<dbReference type="GO" id="GO:0043139">
    <property type="term" value="F:5'-3' DNA helicase activity"/>
    <property type="evidence" value="ECO:0007669"/>
    <property type="project" value="UniProtKB-EC"/>
</dbReference>
<dbReference type="GO" id="GO:0006310">
    <property type="term" value="P:DNA recombination"/>
    <property type="evidence" value="ECO:0007669"/>
    <property type="project" value="UniProtKB-KW"/>
</dbReference>
<accession>A0A814RI12</accession>
<feature type="domain" description="DNA helicase Pif1-like DEAD-box helicase" evidence="2">
    <location>
        <begin position="2"/>
        <end position="135"/>
    </location>
</feature>
<dbReference type="GO" id="GO:0006281">
    <property type="term" value="P:DNA repair"/>
    <property type="evidence" value="ECO:0007669"/>
    <property type="project" value="UniProtKB-KW"/>
</dbReference>
<keyword evidence="1" id="KW-0378">Hydrolase</keyword>
<keyword evidence="1" id="KW-0227">DNA damage</keyword>
<dbReference type="GO" id="GO:0016787">
    <property type="term" value="F:hydrolase activity"/>
    <property type="evidence" value="ECO:0007669"/>
    <property type="project" value="UniProtKB-KW"/>
</dbReference>
<gene>
    <name evidence="3" type="ORF">OXX778_LOCUS22614</name>
</gene>
<dbReference type="GO" id="GO:0000723">
    <property type="term" value="P:telomere maintenance"/>
    <property type="evidence" value="ECO:0007669"/>
    <property type="project" value="InterPro"/>
</dbReference>
<dbReference type="EMBL" id="CAJNOC010009904">
    <property type="protein sequence ID" value="CAF1134299.1"/>
    <property type="molecule type" value="Genomic_DNA"/>
</dbReference>
<keyword evidence="1" id="KW-0067">ATP-binding</keyword>
<dbReference type="InterPro" id="IPR051055">
    <property type="entry name" value="PIF1_helicase"/>
</dbReference>
<evidence type="ECO:0000313" key="4">
    <source>
        <dbReference type="Proteomes" id="UP000663879"/>
    </source>
</evidence>
<proteinExistence type="inferred from homology"/>
<keyword evidence="4" id="KW-1185">Reference proteome</keyword>
<dbReference type="GO" id="GO:0005524">
    <property type="term" value="F:ATP binding"/>
    <property type="evidence" value="ECO:0007669"/>
    <property type="project" value="UniProtKB-KW"/>
</dbReference>
<dbReference type="Proteomes" id="UP000663879">
    <property type="component" value="Unassembled WGS sequence"/>
</dbReference>
<organism evidence="3 4">
    <name type="scientific">Brachionus calyciflorus</name>
    <dbReference type="NCBI Taxonomy" id="104777"/>
    <lineage>
        <taxon>Eukaryota</taxon>
        <taxon>Metazoa</taxon>
        <taxon>Spiralia</taxon>
        <taxon>Gnathifera</taxon>
        <taxon>Rotifera</taxon>
        <taxon>Eurotatoria</taxon>
        <taxon>Monogononta</taxon>
        <taxon>Pseudotrocha</taxon>
        <taxon>Ploima</taxon>
        <taxon>Brachionidae</taxon>
        <taxon>Brachionus</taxon>
    </lineage>
</organism>
<sequence>QTVHHFFDIDTKFDIKLEKESAKWQAIQRADIIMVDEISMMNNVILERINEILNAVMNTDPKTLFGGKSLIFVGDFFQLPAVSKNDNPVEQLFMSTLFTENFSPFILETNIRQQSDIEFQKFLNNCRLGNLDEEDVKFIQSRLCGTGHELTEECSDISLSTNLCS</sequence>
<evidence type="ECO:0000313" key="3">
    <source>
        <dbReference type="EMBL" id="CAF1134299.1"/>
    </source>
</evidence>
<dbReference type="OrthoDB" id="416437at2759"/>
<evidence type="ECO:0000256" key="1">
    <source>
        <dbReference type="RuleBase" id="RU363044"/>
    </source>
</evidence>
<keyword evidence="1" id="KW-0347">Helicase</keyword>
<dbReference type="InterPro" id="IPR010285">
    <property type="entry name" value="DNA_helicase_pif1-like_DEAD"/>
</dbReference>
<feature type="non-terminal residue" evidence="3">
    <location>
        <position position="1"/>
    </location>
</feature>